<keyword evidence="2" id="KW-0812">Transmembrane</keyword>
<dbReference type="AlphaFoldDB" id="A0ABD6BU00"/>
<evidence type="ECO:0000313" key="4">
    <source>
        <dbReference type="EMBL" id="MFD1568522.1"/>
    </source>
</evidence>
<name>A0ABD6BU00_9EURY</name>
<accession>A0ABD6BU00</accession>
<evidence type="ECO:0000259" key="3">
    <source>
        <dbReference type="Pfam" id="PF03703"/>
    </source>
</evidence>
<sequence length="516" mass="56167">MTTESLTGRAFHLHPLSIPYRLLEQGVGLVVAAVFIGGSAFGAVAGTLGVTLAIGLAVVLAAGVVGYAVAYYRRFEYELTADTFDIRSGVFGRREREIPLHRIQNVDISQNVVQRALGIAEIRLETAGASGAEAQLKFVGVDRANQLQGEISRLRRAGDDGDEAADAEFETVFEISDRELGLLALTSADAQLIPLLFLGVSVFMPALGSLFGVEWLSFVPGPGLGRVFGALLSVVGILLFAVVYGAINAATYYGFTLRRAPQEMRYERGLLQQYSGTIPLSKVQSLTIRENVLARALGYASLDIETAGQSGGEGNSGGSQSAVPLAERSRVLELTNSVEAVGDLSFERPPKRARERYAVRYAIVVAVVVALLYLIQRVAGITLYWWVPLFVLLLVPLAAHLKWKSRGYHLGEDHVVTRNGFWVQELKIVPYYRVQTVLSTETVFQRRRRLGTVTVDTAGARSLTNDDARAVDVADDTTEQLREAVGERLYDSLRRRRAGADHRDVGDTPSENGDPS</sequence>
<dbReference type="EMBL" id="JBHUCZ010000012">
    <property type="protein sequence ID" value="MFD1568522.1"/>
    <property type="molecule type" value="Genomic_DNA"/>
</dbReference>
<dbReference type="PANTHER" id="PTHR34473:SF3">
    <property type="entry name" value="TRANSMEMBRANE PROTEIN-RELATED"/>
    <property type="match status" value="1"/>
</dbReference>
<comment type="caution">
    <text evidence="4">The sequence shown here is derived from an EMBL/GenBank/DDBJ whole genome shotgun (WGS) entry which is preliminary data.</text>
</comment>
<dbReference type="RefSeq" id="WP_267648020.1">
    <property type="nucleotide sequence ID" value="NZ_JANHGR010000003.1"/>
</dbReference>
<evidence type="ECO:0000256" key="1">
    <source>
        <dbReference type="SAM" id="MobiDB-lite"/>
    </source>
</evidence>
<feature type="domain" description="YdbS-like PH" evidence="3">
    <location>
        <begin position="72"/>
        <end position="150"/>
    </location>
</feature>
<feature type="transmembrane region" description="Helical" evidence="2">
    <location>
        <begin position="52"/>
        <end position="72"/>
    </location>
</feature>
<feature type="compositionally biased region" description="Basic and acidic residues" evidence="1">
    <location>
        <begin position="493"/>
        <end position="506"/>
    </location>
</feature>
<organism evidence="4 5">
    <name type="scientific">Halolamina litorea</name>
    <dbReference type="NCBI Taxonomy" id="1515593"/>
    <lineage>
        <taxon>Archaea</taxon>
        <taxon>Methanobacteriati</taxon>
        <taxon>Methanobacteriota</taxon>
        <taxon>Stenosarchaea group</taxon>
        <taxon>Halobacteria</taxon>
        <taxon>Halobacteriales</taxon>
        <taxon>Haloferacaceae</taxon>
    </lineage>
</organism>
<keyword evidence="5" id="KW-1185">Reference proteome</keyword>
<dbReference type="PIRSF" id="PIRSF026631">
    <property type="entry name" value="UCP026631"/>
    <property type="match status" value="1"/>
</dbReference>
<keyword evidence="2" id="KW-0472">Membrane</keyword>
<evidence type="ECO:0000313" key="5">
    <source>
        <dbReference type="Proteomes" id="UP001597139"/>
    </source>
</evidence>
<proteinExistence type="predicted"/>
<keyword evidence="2" id="KW-1133">Transmembrane helix</keyword>
<reference evidence="4 5" key="1">
    <citation type="journal article" date="2019" name="Int. J. Syst. Evol. Microbiol.">
        <title>The Global Catalogue of Microorganisms (GCM) 10K type strain sequencing project: providing services to taxonomists for standard genome sequencing and annotation.</title>
        <authorList>
            <consortium name="The Broad Institute Genomics Platform"/>
            <consortium name="The Broad Institute Genome Sequencing Center for Infectious Disease"/>
            <person name="Wu L."/>
            <person name="Ma J."/>
        </authorList>
    </citation>
    <scope>NUCLEOTIDE SEQUENCE [LARGE SCALE GENOMIC DNA]</scope>
    <source>
        <strain evidence="4 5">CGMCC 1.12859</strain>
    </source>
</reference>
<dbReference type="Proteomes" id="UP001597139">
    <property type="component" value="Unassembled WGS sequence"/>
</dbReference>
<feature type="transmembrane region" description="Helical" evidence="2">
    <location>
        <begin position="195"/>
        <end position="218"/>
    </location>
</feature>
<feature type="transmembrane region" description="Helical" evidence="2">
    <location>
        <begin position="26"/>
        <end position="46"/>
    </location>
</feature>
<dbReference type="InterPro" id="IPR005182">
    <property type="entry name" value="YdbS-like_PH"/>
</dbReference>
<feature type="region of interest" description="Disordered" evidence="1">
    <location>
        <begin position="493"/>
        <end position="516"/>
    </location>
</feature>
<protein>
    <submittedName>
        <fullName evidence="4">PH domain-containing protein</fullName>
    </submittedName>
</protein>
<feature type="transmembrane region" description="Helical" evidence="2">
    <location>
        <begin position="357"/>
        <end position="375"/>
    </location>
</feature>
<feature type="domain" description="YdbS-like PH" evidence="3">
    <location>
        <begin position="403"/>
        <end position="480"/>
    </location>
</feature>
<evidence type="ECO:0000256" key="2">
    <source>
        <dbReference type="SAM" id="Phobius"/>
    </source>
</evidence>
<dbReference type="Pfam" id="PF03703">
    <property type="entry name" value="bPH_2"/>
    <property type="match status" value="3"/>
</dbReference>
<gene>
    <name evidence="4" type="ORF">ACFSAU_13585</name>
</gene>
<feature type="transmembrane region" description="Helical" evidence="2">
    <location>
        <begin position="230"/>
        <end position="255"/>
    </location>
</feature>
<feature type="transmembrane region" description="Helical" evidence="2">
    <location>
        <begin position="381"/>
        <end position="399"/>
    </location>
</feature>
<dbReference type="InterPro" id="IPR014529">
    <property type="entry name" value="UCP026631"/>
</dbReference>
<dbReference type="PANTHER" id="PTHR34473">
    <property type="entry name" value="UPF0699 TRANSMEMBRANE PROTEIN YDBS"/>
    <property type="match status" value="1"/>
</dbReference>
<feature type="domain" description="YdbS-like PH" evidence="3">
    <location>
        <begin position="252"/>
        <end position="334"/>
    </location>
</feature>